<proteinExistence type="predicted"/>
<dbReference type="InterPro" id="IPR058059">
    <property type="entry name" value="PA3496-like"/>
</dbReference>
<dbReference type="EMBL" id="SHBP01000001">
    <property type="protein sequence ID" value="RZO22851.1"/>
    <property type="molecule type" value="Genomic_DNA"/>
</dbReference>
<dbReference type="AlphaFoldDB" id="A0A520MNQ7"/>
<gene>
    <name evidence="2" type="ORF">EVB03_00355</name>
</gene>
<dbReference type="NCBIfam" id="NF046101">
    <property type="entry name" value="PA3496_fam"/>
    <property type="match status" value="1"/>
</dbReference>
<accession>A0A520MNQ7</accession>
<evidence type="ECO:0000313" key="3">
    <source>
        <dbReference type="Proteomes" id="UP000315889"/>
    </source>
</evidence>
<organism evidence="2 3">
    <name type="scientific">SAR92 clade bacterium</name>
    <dbReference type="NCBI Taxonomy" id="2315479"/>
    <lineage>
        <taxon>Bacteria</taxon>
        <taxon>Pseudomonadati</taxon>
        <taxon>Pseudomonadota</taxon>
        <taxon>Gammaproteobacteria</taxon>
        <taxon>Cellvibrionales</taxon>
        <taxon>Porticoccaceae</taxon>
        <taxon>SAR92 clade</taxon>
    </lineage>
</organism>
<protein>
    <submittedName>
        <fullName evidence="2">Uncharacterized protein</fullName>
    </submittedName>
</protein>
<dbReference type="Proteomes" id="UP000315889">
    <property type="component" value="Unassembled WGS sequence"/>
</dbReference>
<feature type="compositionally biased region" description="Acidic residues" evidence="1">
    <location>
        <begin position="1"/>
        <end position="18"/>
    </location>
</feature>
<feature type="compositionally biased region" description="Basic and acidic residues" evidence="1">
    <location>
        <begin position="19"/>
        <end position="34"/>
    </location>
</feature>
<evidence type="ECO:0000313" key="2">
    <source>
        <dbReference type="EMBL" id="RZO22851.1"/>
    </source>
</evidence>
<sequence length="65" mass="7740">MGDELDDDVFDSDEDLDETADRVETDLTEKQRSAIQSDARRRLELRLEEKRIQKQVQAYDFDDDF</sequence>
<feature type="region of interest" description="Disordered" evidence="1">
    <location>
        <begin position="1"/>
        <end position="34"/>
    </location>
</feature>
<name>A0A520MNQ7_9GAMM</name>
<reference evidence="2 3" key="1">
    <citation type="submission" date="2019-02" db="EMBL/GenBank/DDBJ databases">
        <title>Prokaryotic population dynamics and viral predation in marine succession experiment using metagenomics: the confinement effect.</title>
        <authorList>
            <person name="Haro-Moreno J.M."/>
            <person name="Rodriguez-Valera F."/>
            <person name="Lopez-Perez M."/>
        </authorList>
    </citation>
    <scope>NUCLEOTIDE SEQUENCE [LARGE SCALE GENOMIC DNA]</scope>
    <source>
        <strain evidence="2">MED-G170</strain>
    </source>
</reference>
<comment type="caution">
    <text evidence="2">The sequence shown here is derived from an EMBL/GenBank/DDBJ whole genome shotgun (WGS) entry which is preliminary data.</text>
</comment>
<evidence type="ECO:0000256" key="1">
    <source>
        <dbReference type="SAM" id="MobiDB-lite"/>
    </source>
</evidence>